<evidence type="ECO:0000313" key="10">
    <source>
        <dbReference type="Proteomes" id="UP000217944"/>
    </source>
</evidence>
<proteinExistence type="inferred from homology"/>
<evidence type="ECO:0000256" key="4">
    <source>
        <dbReference type="ARBA" id="ARBA00022692"/>
    </source>
</evidence>
<gene>
    <name evidence="9" type="ORF">LNAT_P0380</name>
</gene>
<evidence type="ECO:0000256" key="3">
    <source>
        <dbReference type="ARBA" id="ARBA00022475"/>
    </source>
</evidence>
<dbReference type="Proteomes" id="UP000217944">
    <property type="component" value="Unassembled WGS sequence"/>
</dbReference>
<dbReference type="InterPro" id="IPR003004">
    <property type="entry name" value="GspF/PilC"/>
</dbReference>
<dbReference type="InterPro" id="IPR042094">
    <property type="entry name" value="T2SS_GspF_sf"/>
</dbReference>
<keyword evidence="3" id="KW-1003">Cell membrane</keyword>
<evidence type="ECO:0000259" key="8">
    <source>
        <dbReference type="Pfam" id="PF00482"/>
    </source>
</evidence>
<feature type="transmembrane region" description="Helical" evidence="7">
    <location>
        <begin position="224"/>
        <end position="244"/>
    </location>
</feature>
<evidence type="ECO:0000256" key="5">
    <source>
        <dbReference type="ARBA" id="ARBA00022989"/>
    </source>
</evidence>
<accession>A0A292YCL9</accession>
<evidence type="ECO:0000256" key="1">
    <source>
        <dbReference type="ARBA" id="ARBA00004651"/>
    </source>
</evidence>
<keyword evidence="5 7" id="KW-1133">Transmembrane helix</keyword>
<dbReference type="PANTHER" id="PTHR30012">
    <property type="entry name" value="GENERAL SECRETION PATHWAY PROTEIN"/>
    <property type="match status" value="1"/>
</dbReference>
<name>A0A292YCL9_9BACT</name>
<comment type="similarity">
    <text evidence="2">Belongs to the GSP F family.</text>
</comment>
<reference evidence="9 10" key="1">
    <citation type="journal article" date="2017" name="Syst. Appl. Microbiol.">
        <title>Lebetimonas natsushimae sp. nov., a novel strictly anaerobic, moderately thermophilic chemoautotroph isolated from a deep-sea hydrothermal vent polychaete nest in the Mid-Okinawa Trough.</title>
        <authorList>
            <person name="Nagata R."/>
            <person name="Takaki Y."/>
            <person name="Tame A."/>
            <person name="Nunoura T."/>
            <person name="Muto H."/>
            <person name="Mino S."/>
            <person name="Sawayama S."/>
            <person name="Takai K."/>
            <person name="Nakagawa S."/>
        </authorList>
    </citation>
    <scope>NUCLEOTIDE SEQUENCE [LARGE SCALE GENOMIC DNA]</scope>
    <source>
        <strain evidence="9 10">HS1857</strain>
    </source>
</reference>
<dbReference type="Pfam" id="PF00482">
    <property type="entry name" value="T2SSF"/>
    <property type="match status" value="2"/>
</dbReference>
<evidence type="ECO:0000256" key="2">
    <source>
        <dbReference type="ARBA" id="ARBA00005745"/>
    </source>
</evidence>
<comment type="caution">
    <text evidence="9">The sequence shown here is derived from an EMBL/GenBank/DDBJ whole genome shotgun (WGS) entry which is preliminary data.</text>
</comment>
<dbReference type="PRINTS" id="PR00812">
    <property type="entry name" value="BCTERIALGSPF"/>
</dbReference>
<feature type="transmembrane region" description="Helical" evidence="7">
    <location>
        <begin position="256"/>
        <end position="276"/>
    </location>
</feature>
<dbReference type="PANTHER" id="PTHR30012:SF0">
    <property type="entry name" value="TYPE II SECRETION SYSTEM PROTEIN F-RELATED"/>
    <property type="match status" value="1"/>
</dbReference>
<evidence type="ECO:0000256" key="6">
    <source>
        <dbReference type="ARBA" id="ARBA00023136"/>
    </source>
</evidence>
<comment type="subcellular location">
    <subcellularLocation>
        <location evidence="1">Cell membrane</location>
        <topology evidence="1">Multi-pass membrane protein</topology>
    </subcellularLocation>
</comment>
<dbReference type="AlphaFoldDB" id="A0A292YCL9"/>
<feature type="transmembrane region" description="Helical" evidence="7">
    <location>
        <begin position="173"/>
        <end position="193"/>
    </location>
</feature>
<dbReference type="InterPro" id="IPR018076">
    <property type="entry name" value="T2SS_GspF_dom"/>
</dbReference>
<dbReference type="Gene3D" id="1.20.81.30">
    <property type="entry name" value="Type II secretion system (T2SS), domain F"/>
    <property type="match status" value="2"/>
</dbReference>
<keyword evidence="10" id="KW-1185">Reference proteome</keyword>
<keyword evidence="4 7" id="KW-0812">Transmembrane</keyword>
<dbReference type="RefSeq" id="WP_096258242.1">
    <property type="nucleotide sequence ID" value="NZ_BDME01000001.1"/>
</dbReference>
<feature type="transmembrane region" description="Helical" evidence="7">
    <location>
        <begin position="371"/>
        <end position="396"/>
    </location>
</feature>
<dbReference type="GO" id="GO:0005886">
    <property type="term" value="C:plasma membrane"/>
    <property type="evidence" value="ECO:0007669"/>
    <property type="project" value="UniProtKB-SubCell"/>
</dbReference>
<evidence type="ECO:0000256" key="7">
    <source>
        <dbReference type="SAM" id="Phobius"/>
    </source>
</evidence>
<dbReference type="EMBL" id="BDME01000001">
    <property type="protein sequence ID" value="GAX87085.1"/>
    <property type="molecule type" value="Genomic_DNA"/>
</dbReference>
<feature type="transmembrane region" description="Helical" evidence="7">
    <location>
        <begin position="282"/>
        <end position="300"/>
    </location>
</feature>
<dbReference type="OrthoDB" id="9805682at2"/>
<keyword evidence="6 7" id="KW-0472">Membrane</keyword>
<protein>
    <submittedName>
        <fullName evidence="9">General secretion pathway protein F</fullName>
    </submittedName>
</protein>
<feature type="domain" description="Type II secretion system protein GspF" evidence="8">
    <location>
        <begin position="275"/>
        <end position="397"/>
    </location>
</feature>
<sequence>MWFKITYLSRGKLNSKIIKAKSPNEAVLLLKKRDRRAIVRKIEEIKKESVIDNLLTKLDLAKIDLEEYISVIDQMYVMLDAGLGIDTVLDSIKENIKNKKLKKIFYAIANDIRAGLSLSDSVKKFEKDIGTLSVAMIQLGEETGDIARAMQDLSQILTEILENRKRLKKATRYPVFIIFAMMIAFVVVILFVIPPFKSLFTQLNTELPLPTRFLLWIEYAFENYGLFVLIGALIIFGVLTYLYNSSENARLKMDKLMLKIYIVGPVIKLAMIGRFIFVMQRLIEAGIPIINAVDIALNIVDNRFIYKKLLLIKNSIQMGGTIKQGFKESGLFENMIVQMIAAGEESGALVLMLQKASNYYLGKYRYIVDNIAALIEPILIAAIAGFVFTLALGIFLPMWNLTEAVQ</sequence>
<organism evidence="9 10">
    <name type="scientific">Lebetimonas natsushimae</name>
    <dbReference type="NCBI Taxonomy" id="1936991"/>
    <lineage>
        <taxon>Bacteria</taxon>
        <taxon>Pseudomonadati</taxon>
        <taxon>Campylobacterota</taxon>
        <taxon>Epsilonproteobacteria</taxon>
        <taxon>Nautiliales</taxon>
        <taxon>Nautiliaceae</taxon>
        <taxon>Lebetimonas</taxon>
    </lineage>
</organism>
<evidence type="ECO:0000313" key="9">
    <source>
        <dbReference type="EMBL" id="GAX87085.1"/>
    </source>
</evidence>
<feature type="domain" description="Type II secretion system protein GspF" evidence="8">
    <location>
        <begin position="72"/>
        <end position="194"/>
    </location>
</feature>